<name>A0A1I5T965_HYMAR</name>
<sequence>MKILLALCLCLHSLTANAQDWPRNPKTNKVEFSGVLPWPAAVKTEAQRQALVRRWYLAKLTTASVASVDADAATNKTNGLLTYAGLPKVAVLRVGTGDSARFLVYHAAITSIKAGARIRLDSFELSQGDYEATPLEPFLSSAAKSEQAALATLRKRLVTAVKGWN</sequence>
<dbReference type="Proteomes" id="UP000199029">
    <property type="component" value="Unassembled WGS sequence"/>
</dbReference>
<evidence type="ECO:0008006" key="4">
    <source>
        <dbReference type="Google" id="ProtNLM"/>
    </source>
</evidence>
<dbReference type="RefSeq" id="WP_092668358.1">
    <property type="nucleotide sequence ID" value="NZ_FOXS01000001.1"/>
</dbReference>
<keyword evidence="3" id="KW-1185">Reference proteome</keyword>
<organism evidence="2 3">
    <name type="scientific">Hymenobacter arizonensis</name>
    <name type="common">Siccationidurans arizonensis</name>
    <dbReference type="NCBI Taxonomy" id="1227077"/>
    <lineage>
        <taxon>Bacteria</taxon>
        <taxon>Pseudomonadati</taxon>
        <taxon>Bacteroidota</taxon>
        <taxon>Cytophagia</taxon>
        <taxon>Cytophagales</taxon>
        <taxon>Hymenobacteraceae</taxon>
        <taxon>Hymenobacter</taxon>
    </lineage>
</organism>
<feature type="signal peptide" evidence="1">
    <location>
        <begin position="1"/>
        <end position="18"/>
    </location>
</feature>
<accession>A0A1I5T965</accession>
<protein>
    <recommendedName>
        <fullName evidence="4">DUF4468 domain-containing protein</fullName>
    </recommendedName>
</protein>
<evidence type="ECO:0000256" key="1">
    <source>
        <dbReference type="SAM" id="SignalP"/>
    </source>
</evidence>
<reference evidence="3" key="1">
    <citation type="submission" date="2016-10" db="EMBL/GenBank/DDBJ databases">
        <authorList>
            <person name="Varghese N."/>
            <person name="Submissions S."/>
        </authorList>
    </citation>
    <scope>NUCLEOTIDE SEQUENCE [LARGE SCALE GENOMIC DNA]</scope>
    <source>
        <strain evidence="3">OR362-8,ATCC BAA-1266,JCM 13504</strain>
    </source>
</reference>
<gene>
    <name evidence="2" type="ORF">SAMN04515668_0358</name>
</gene>
<feature type="chain" id="PRO_5011613201" description="DUF4468 domain-containing protein" evidence="1">
    <location>
        <begin position="19"/>
        <end position="165"/>
    </location>
</feature>
<keyword evidence="1" id="KW-0732">Signal</keyword>
<evidence type="ECO:0000313" key="3">
    <source>
        <dbReference type="Proteomes" id="UP000199029"/>
    </source>
</evidence>
<dbReference type="OrthoDB" id="883987at2"/>
<dbReference type="AlphaFoldDB" id="A0A1I5T965"/>
<dbReference type="EMBL" id="FOXS01000001">
    <property type="protein sequence ID" value="SFP79197.1"/>
    <property type="molecule type" value="Genomic_DNA"/>
</dbReference>
<proteinExistence type="predicted"/>
<evidence type="ECO:0000313" key="2">
    <source>
        <dbReference type="EMBL" id="SFP79197.1"/>
    </source>
</evidence>